<dbReference type="Pfam" id="PF02348">
    <property type="entry name" value="CTP_transf_3"/>
    <property type="match status" value="1"/>
</dbReference>
<dbReference type="CDD" id="cd02513">
    <property type="entry name" value="CMP-NeuAc_Synthase"/>
    <property type="match status" value="1"/>
</dbReference>
<accession>A0ABV8AS85</accession>
<proteinExistence type="predicted"/>
<reference evidence="2" key="1">
    <citation type="journal article" date="2019" name="Int. J. Syst. Evol. Microbiol.">
        <title>The Global Catalogue of Microorganisms (GCM) 10K type strain sequencing project: providing services to taxonomists for standard genome sequencing and annotation.</title>
        <authorList>
            <consortium name="The Broad Institute Genomics Platform"/>
            <consortium name="The Broad Institute Genome Sequencing Center for Infectious Disease"/>
            <person name="Wu L."/>
            <person name="Ma J."/>
        </authorList>
    </citation>
    <scope>NUCLEOTIDE SEQUENCE [LARGE SCALE GENOMIC DNA]</scope>
    <source>
        <strain evidence="2">CCUG 60523</strain>
    </source>
</reference>
<dbReference type="RefSeq" id="WP_377906205.1">
    <property type="nucleotide sequence ID" value="NZ_JBHRZS010000007.1"/>
</dbReference>
<dbReference type="Proteomes" id="UP001595805">
    <property type="component" value="Unassembled WGS sequence"/>
</dbReference>
<keyword evidence="2" id="KW-1185">Reference proteome</keyword>
<sequence>MSEKKILYLIPARGGSKGVPKKNIKELAGVPLIGHSIKVALGLSDPKDICVSTDSDEIAEVAETFGLKVPFRRPEAISNDSASNEDVILHALDFYKERGVDYDYVVVLQPTSPLRKESHVQEAIDLVQDNTELIVSVKETDSNPYYVLFEEGEDGVLDKVKKGVFTRRQDCPTVYELNGAIYVIHVESLRRKGYQNLKMTKYLMEKDYSVDIDNLIDFALAELLLNHQEDTQNS</sequence>
<evidence type="ECO:0000313" key="1">
    <source>
        <dbReference type="EMBL" id="MFC3880856.1"/>
    </source>
</evidence>
<dbReference type="PANTHER" id="PTHR21485">
    <property type="entry name" value="HAD SUPERFAMILY MEMBERS CMAS AND KDSC"/>
    <property type="match status" value="1"/>
</dbReference>
<dbReference type="PANTHER" id="PTHR21485:SF6">
    <property type="entry name" value="N-ACYLNEURAMINATE CYTIDYLYLTRANSFERASE-RELATED"/>
    <property type="match status" value="1"/>
</dbReference>
<dbReference type="EMBL" id="JBHRZS010000007">
    <property type="protein sequence ID" value="MFC3880856.1"/>
    <property type="molecule type" value="Genomic_DNA"/>
</dbReference>
<name>A0ABV8AS85_9BACT</name>
<dbReference type="GO" id="GO:0016779">
    <property type="term" value="F:nucleotidyltransferase activity"/>
    <property type="evidence" value="ECO:0007669"/>
    <property type="project" value="UniProtKB-KW"/>
</dbReference>
<organism evidence="1 2">
    <name type="scientific">Algoriphagus namhaensis</name>
    <dbReference type="NCBI Taxonomy" id="915353"/>
    <lineage>
        <taxon>Bacteria</taxon>
        <taxon>Pseudomonadati</taxon>
        <taxon>Bacteroidota</taxon>
        <taxon>Cytophagia</taxon>
        <taxon>Cytophagales</taxon>
        <taxon>Cyclobacteriaceae</taxon>
        <taxon>Algoriphagus</taxon>
    </lineage>
</organism>
<protein>
    <submittedName>
        <fullName evidence="1">Cytidylyltransferase domain-containing protein</fullName>
    </submittedName>
</protein>
<dbReference type="InterPro" id="IPR029044">
    <property type="entry name" value="Nucleotide-diphossugar_trans"/>
</dbReference>
<dbReference type="InterPro" id="IPR003329">
    <property type="entry name" value="Cytidylyl_trans"/>
</dbReference>
<keyword evidence="1" id="KW-0548">Nucleotidyltransferase</keyword>
<dbReference type="Gene3D" id="3.90.550.10">
    <property type="entry name" value="Spore Coat Polysaccharide Biosynthesis Protein SpsA, Chain A"/>
    <property type="match status" value="1"/>
</dbReference>
<gene>
    <name evidence="1" type="ORF">ACFOSV_11740</name>
</gene>
<evidence type="ECO:0000313" key="2">
    <source>
        <dbReference type="Proteomes" id="UP001595805"/>
    </source>
</evidence>
<keyword evidence="1" id="KW-0808">Transferase</keyword>
<comment type="caution">
    <text evidence="1">The sequence shown here is derived from an EMBL/GenBank/DDBJ whole genome shotgun (WGS) entry which is preliminary data.</text>
</comment>
<dbReference type="SUPFAM" id="SSF53448">
    <property type="entry name" value="Nucleotide-diphospho-sugar transferases"/>
    <property type="match status" value="1"/>
</dbReference>
<dbReference type="InterPro" id="IPR050793">
    <property type="entry name" value="CMP-NeuNAc_synthase"/>
</dbReference>